<dbReference type="Proteomes" id="UP000032142">
    <property type="component" value="Unassembled WGS sequence"/>
</dbReference>
<keyword evidence="6" id="KW-1133">Transmembrane helix</keyword>
<keyword evidence="5 6" id="KW-0472">Membrane</keyword>
<dbReference type="EMBL" id="JRRC01092492">
    <property type="protein sequence ID" value="KHF99735.1"/>
    <property type="molecule type" value="Genomic_DNA"/>
</dbReference>
<comment type="similarity">
    <text evidence="2 6">Belongs to the glycosyltransferase 92 family.</text>
</comment>
<evidence type="ECO:0000256" key="2">
    <source>
        <dbReference type="ARBA" id="ARBA00007647"/>
    </source>
</evidence>
<dbReference type="GO" id="GO:0016301">
    <property type="term" value="F:kinase activity"/>
    <property type="evidence" value="ECO:0007669"/>
    <property type="project" value="UniProtKB-KW"/>
</dbReference>
<gene>
    <name evidence="8" type="ORF">F383_16684</name>
</gene>
<comment type="caution">
    <text evidence="8">The sequence shown here is derived from an EMBL/GenBank/DDBJ whole genome shotgun (WGS) entry which is preliminary data.</text>
</comment>
<keyword evidence="4 6" id="KW-0808">Transferase</keyword>
<dbReference type="InterPro" id="IPR044224">
    <property type="entry name" value="KOBITO1-like"/>
</dbReference>
<organism evidence="8 9">
    <name type="scientific">Gossypium arboreum</name>
    <name type="common">Tree cotton</name>
    <name type="synonym">Gossypium nanking</name>
    <dbReference type="NCBI Taxonomy" id="29729"/>
    <lineage>
        <taxon>Eukaryota</taxon>
        <taxon>Viridiplantae</taxon>
        <taxon>Streptophyta</taxon>
        <taxon>Embryophyta</taxon>
        <taxon>Tracheophyta</taxon>
        <taxon>Spermatophyta</taxon>
        <taxon>Magnoliopsida</taxon>
        <taxon>eudicotyledons</taxon>
        <taxon>Gunneridae</taxon>
        <taxon>Pentapetalae</taxon>
        <taxon>rosids</taxon>
        <taxon>malvids</taxon>
        <taxon>Malvales</taxon>
        <taxon>Malvaceae</taxon>
        <taxon>Malvoideae</taxon>
        <taxon>Gossypium</taxon>
    </lineage>
</organism>
<evidence type="ECO:0000256" key="3">
    <source>
        <dbReference type="ARBA" id="ARBA00022676"/>
    </source>
</evidence>
<dbReference type="GO" id="GO:0016757">
    <property type="term" value="F:glycosyltransferase activity"/>
    <property type="evidence" value="ECO:0007669"/>
    <property type="project" value="UniProtKB-UniRule"/>
</dbReference>
<evidence type="ECO:0000313" key="9">
    <source>
        <dbReference type="Proteomes" id="UP000032142"/>
    </source>
</evidence>
<feature type="transmembrane region" description="Helical" evidence="6">
    <location>
        <begin position="34"/>
        <end position="54"/>
    </location>
</feature>
<feature type="region of interest" description="Disordered" evidence="7">
    <location>
        <begin position="483"/>
        <end position="536"/>
    </location>
</feature>
<accession>A0A0B0MLD5</accession>
<dbReference type="PANTHER" id="PTHR46701:SF7">
    <property type="entry name" value="GLYCOSYLTRANSFERASE-LIKE KOBITO 1"/>
    <property type="match status" value="1"/>
</dbReference>
<comment type="subcellular location">
    <subcellularLocation>
        <location evidence="1">Membrane</location>
    </subcellularLocation>
</comment>
<dbReference type="GO" id="GO:0009737">
    <property type="term" value="P:response to abscisic acid"/>
    <property type="evidence" value="ECO:0007669"/>
    <property type="project" value="InterPro"/>
</dbReference>
<protein>
    <recommendedName>
        <fullName evidence="6">Glycosyltransferase family 92 protein</fullName>
        <ecNumber evidence="6">2.4.1.-</ecNumber>
    </recommendedName>
</protein>
<dbReference type="GO" id="GO:0030244">
    <property type="term" value="P:cellulose biosynthetic process"/>
    <property type="evidence" value="ECO:0007669"/>
    <property type="project" value="InterPro"/>
</dbReference>
<evidence type="ECO:0000256" key="4">
    <source>
        <dbReference type="ARBA" id="ARBA00022679"/>
    </source>
</evidence>
<name>A0A0B0MLD5_GOSAR</name>
<dbReference type="InterPro" id="IPR008166">
    <property type="entry name" value="Glyco_transf_92"/>
</dbReference>
<keyword evidence="9" id="KW-1185">Reference proteome</keyword>
<dbReference type="Pfam" id="PF01697">
    <property type="entry name" value="Glyco_transf_92"/>
    <property type="match status" value="1"/>
</dbReference>
<evidence type="ECO:0000256" key="7">
    <source>
        <dbReference type="SAM" id="MobiDB-lite"/>
    </source>
</evidence>
<dbReference type="AlphaFoldDB" id="A0A0B0MLD5"/>
<dbReference type="PANTHER" id="PTHR46701">
    <property type="entry name" value="GLYCOSYLTRANSFERASE-LIKE KOBITO 1"/>
    <property type="match status" value="1"/>
</dbReference>
<dbReference type="EC" id="2.4.1.-" evidence="6"/>
<evidence type="ECO:0000256" key="6">
    <source>
        <dbReference type="RuleBase" id="RU366017"/>
    </source>
</evidence>
<evidence type="ECO:0000256" key="1">
    <source>
        <dbReference type="ARBA" id="ARBA00004370"/>
    </source>
</evidence>
<keyword evidence="8" id="KW-0418">Kinase</keyword>
<evidence type="ECO:0000313" key="8">
    <source>
        <dbReference type="EMBL" id="KHF99735.1"/>
    </source>
</evidence>
<keyword evidence="6" id="KW-0812">Transmembrane</keyword>
<evidence type="ECO:0000256" key="5">
    <source>
        <dbReference type="ARBA" id="ARBA00023136"/>
    </source>
</evidence>
<reference evidence="9" key="1">
    <citation type="submission" date="2014-09" db="EMBL/GenBank/DDBJ databases">
        <authorList>
            <person name="Mudge J."/>
            <person name="Ramaraj T."/>
            <person name="Lindquist I.E."/>
            <person name="Bharti A.K."/>
            <person name="Sundararajan A."/>
            <person name="Cameron C.T."/>
            <person name="Woodward J.E."/>
            <person name="May G.D."/>
            <person name="Brubaker C."/>
            <person name="Broadhvest J."/>
            <person name="Wilkins T.A."/>
        </authorList>
    </citation>
    <scope>NUCLEOTIDE SEQUENCE</scope>
    <source>
        <strain evidence="9">cv. AKA8401</strain>
    </source>
</reference>
<sequence length="536" mass="60513">MPSHHHHHRSTPLLSATAASSSSSSSSQSFVSKLLLLLTLLPLSLAALAFVLQWRGGGVSDPTIATSAAYSRWAPRGSHHEIFPGMETFSSLSPKSHSSSDCINLGRTSSHSLPYYGDWKFGFEANLRPKICITTSTSAGLEQILPWMFYHRVLGVTNFFLFVEGHAASPNVSKVLESLPGVKVVYRTKELEEQQAKSRIWNETWLSSFFYKPCNYELFVKQSLNMEMAIVMARDAGMEWILHLDTDELIHPAGAREYSLRQLLLDVPSNVDMESSVERDDIKDPFTEVSMFKKNYDHLPKDTYFGMYKESTRGNPNYFLTYGNGKAAARIQDHLRPNGAHRWHNYMKTPNEIKLEEAAVLHYTYAKFSDLTSRRDRCGCKPTKDDVKRCFMLEFDRAAFIIASTQTEEEMLNWYRERVVWGDKDLRLKLLRKGILTRIYAPMAIIQGLRESGVFSSVIANAPTTISKDKFLASIDSSNSSRVVSPTTHASRKIGRSRQQQTSARKVLEIETNATDEAAAVPPLSPPAWTMTTFEQ</sequence>
<proteinExistence type="inferred from homology"/>
<keyword evidence="3 6" id="KW-0328">Glycosyltransferase</keyword>
<dbReference type="GO" id="GO:0016020">
    <property type="term" value="C:membrane"/>
    <property type="evidence" value="ECO:0007669"/>
    <property type="project" value="UniProtKB-SubCell"/>
</dbReference>